<feature type="domain" description="LysM" evidence="1">
    <location>
        <begin position="32"/>
        <end position="75"/>
    </location>
</feature>
<dbReference type="InterPro" id="IPR036779">
    <property type="entry name" value="LysM_dom_sf"/>
</dbReference>
<feature type="domain" description="LysM" evidence="1">
    <location>
        <begin position="135"/>
        <end position="179"/>
    </location>
</feature>
<dbReference type="EMBL" id="LIYD01000005">
    <property type="protein sequence ID" value="KOS05878.1"/>
    <property type="molecule type" value="Genomic_DNA"/>
</dbReference>
<dbReference type="SUPFAM" id="SSF54106">
    <property type="entry name" value="LysM domain"/>
    <property type="match status" value="2"/>
</dbReference>
<dbReference type="CDD" id="cd00118">
    <property type="entry name" value="LysM"/>
    <property type="match status" value="2"/>
</dbReference>
<dbReference type="Pfam" id="PF01476">
    <property type="entry name" value="LysM"/>
    <property type="match status" value="2"/>
</dbReference>
<reference evidence="2 3" key="1">
    <citation type="submission" date="2015-08" db="EMBL/GenBank/DDBJ databases">
        <title>Whole genome sequence of Flavobacterium akiainvivens IK-1T, from decaying Wikstroemia oahuensis, an endemic Hawaiian shrub.</title>
        <authorList>
            <person name="Wan X."/>
            <person name="Hou S."/>
            <person name="Saito J."/>
            <person name="Donachie S."/>
        </authorList>
    </citation>
    <scope>NUCLEOTIDE SEQUENCE [LARGE SCALE GENOMIC DNA]</scope>
    <source>
        <strain evidence="2 3">IK-1</strain>
    </source>
</reference>
<dbReference type="InterPro" id="IPR018392">
    <property type="entry name" value="LysM"/>
</dbReference>
<comment type="caution">
    <text evidence="2">The sequence shown here is derived from an EMBL/GenBank/DDBJ whole genome shotgun (WGS) entry which is preliminary data.</text>
</comment>
<evidence type="ECO:0000313" key="3">
    <source>
        <dbReference type="Proteomes" id="UP000037755"/>
    </source>
</evidence>
<dbReference type="PROSITE" id="PS51782">
    <property type="entry name" value="LYSM"/>
    <property type="match status" value="2"/>
</dbReference>
<gene>
    <name evidence="2" type="ORF">AM493_07385</name>
</gene>
<dbReference type="SMART" id="SM00257">
    <property type="entry name" value="LysM"/>
    <property type="match status" value="2"/>
</dbReference>
<evidence type="ECO:0000259" key="1">
    <source>
        <dbReference type="PROSITE" id="PS51782"/>
    </source>
</evidence>
<dbReference type="RefSeq" id="WP_054407189.1">
    <property type="nucleotide sequence ID" value="NZ_FOYA01000008.1"/>
</dbReference>
<keyword evidence="3" id="KW-1185">Reference proteome</keyword>
<dbReference type="PANTHER" id="PTHR33734">
    <property type="entry name" value="LYSM DOMAIN-CONTAINING GPI-ANCHORED PROTEIN 2"/>
    <property type="match status" value="1"/>
</dbReference>
<dbReference type="Gene3D" id="3.10.350.10">
    <property type="entry name" value="LysM domain"/>
    <property type="match status" value="2"/>
</dbReference>
<name>A0A0M8MHT8_9FLAO</name>
<protein>
    <recommendedName>
        <fullName evidence="1">LysM domain-containing protein</fullName>
    </recommendedName>
</protein>
<organism evidence="2 3">
    <name type="scientific">Flavobacterium akiainvivens</name>
    <dbReference type="NCBI Taxonomy" id="1202724"/>
    <lineage>
        <taxon>Bacteria</taxon>
        <taxon>Pseudomonadati</taxon>
        <taxon>Bacteroidota</taxon>
        <taxon>Flavobacteriia</taxon>
        <taxon>Flavobacteriales</taxon>
        <taxon>Flavobacteriaceae</taxon>
        <taxon>Flavobacterium</taxon>
    </lineage>
</organism>
<proteinExistence type="predicted"/>
<dbReference type="AlphaFoldDB" id="A0A0M8MHT8"/>
<dbReference type="OrthoDB" id="2149800at2"/>
<dbReference type="PATRIC" id="fig|1202724.3.peg.1537"/>
<dbReference type="STRING" id="1202724.AM493_07385"/>
<evidence type="ECO:0000313" key="2">
    <source>
        <dbReference type="EMBL" id="KOS05878.1"/>
    </source>
</evidence>
<sequence>MGKTLLLLACCLTMATGYSQSSKKDDKPEELTSHRVMMGETVVMVAKKFKVTPKDIYEYNPGAVEGISQGTSLTIPLHRQVDVSAKKPKKQVAAETVTEPVTDTVYAQTETAGFVADVQETVTEEIPAQPEETAIIHKVQKGDTLYGISKKYGVSVEQLNANNPKALKRGLQPGQEITIKSTTNH</sequence>
<dbReference type="GO" id="GO:0008932">
    <property type="term" value="F:lytic endotransglycosylase activity"/>
    <property type="evidence" value="ECO:0007669"/>
    <property type="project" value="TreeGrafter"/>
</dbReference>
<dbReference type="PANTHER" id="PTHR33734:SF22">
    <property type="entry name" value="MEMBRANE-BOUND LYTIC MUREIN TRANSGLYCOSYLASE D"/>
    <property type="match status" value="1"/>
</dbReference>
<dbReference type="Proteomes" id="UP000037755">
    <property type="component" value="Unassembled WGS sequence"/>
</dbReference>
<accession>A0A0M8MHT8</accession>